<dbReference type="STRING" id="1230338.MOMA_04735"/>
<dbReference type="eggNOG" id="COG0780">
    <property type="taxonomic scope" value="Bacteria"/>
</dbReference>
<proteinExistence type="predicted"/>
<dbReference type="GO" id="GO:0005737">
    <property type="term" value="C:cytoplasm"/>
    <property type="evidence" value="ECO:0007669"/>
    <property type="project" value="InterPro"/>
</dbReference>
<keyword evidence="7" id="KW-1185">Reference proteome</keyword>
<dbReference type="NCBIfam" id="TIGR03138">
    <property type="entry name" value="QueF"/>
    <property type="match status" value="1"/>
</dbReference>
<evidence type="ECO:0000256" key="4">
    <source>
        <dbReference type="ARBA" id="ARBA00023002"/>
    </source>
</evidence>
<dbReference type="PANTHER" id="PTHR34354">
    <property type="entry name" value="NADPH-DEPENDENT 7-CYANO-7-DEAZAGUANINE REDUCTASE"/>
    <property type="match status" value="1"/>
</dbReference>
<evidence type="ECO:0000313" key="7">
    <source>
        <dbReference type="Proteomes" id="UP000023795"/>
    </source>
</evidence>
<name>L2FB69_9GAMM</name>
<reference evidence="6 7" key="1">
    <citation type="journal article" date="2013" name="Genome Announc.">
        <title>Genome Sequence of Moraxella macacae 0408225, a Novel Bacterial Species Isolated from a Cynomolgus Macaque with Epistaxis.</title>
        <authorList>
            <person name="Ladner J.T."/>
            <person name="Whitehouse C.A."/>
            <person name="Koroleva G.I."/>
            <person name="Palacios G.F."/>
        </authorList>
    </citation>
    <scope>NUCLEOTIDE SEQUENCE [LARGE SCALE GENOMIC DNA]</scope>
    <source>
        <strain evidence="6 7">0408225</strain>
    </source>
</reference>
<dbReference type="SUPFAM" id="SSF55620">
    <property type="entry name" value="Tetrahydrobiopterin biosynthesis enzymes-like"/>
    <property type="match status" value="1"/>
</dbReference>
<comment type="caution">
    <text evidence="6">The sequence shown here is derived from an EMBL/GenBank/DDBJ whole genome shotgun (WGS) entry which is preliminary data.</text>
</comment>
<dbReference type="OrthoDB" id="9789995at2"/>
<evidence type="ECO:0000256" key="3">
    <source>
        <dbReference type="ARBA" id="ARBA00022857"/>
    </source>
</evidence>
<dbReference type="GO" id="GO:0033739">
    <property type="term" value="F:preQ1 synthase activity"/>
    <property type="evidence" value="ECO:0007669"/>
    <property type="project" value="InterPro"/>
</dbReference>
<dbReference type="PANTHER" id="PTHR34354:SF1">
    <property type="entry name" value="NADPH-DEPENDENT 7-CYANO-7-DEAZAGUANINE REDUCTASE"/>
    <property type="match status" value="1"/>
</dbReference>
<dbReference type="InterPro" id="IPR029139">
    <property type="entry name" value="QueF_N"/>
</dbReference>
<keyword evidence="2" id="KW-0671">Queuosine biosynthesis</keyword>
<keyword evidence="3" id="KW-0521">NADP</keyword>
<dbReference type="EMBL" id="ANIN01000001">
    <property type="protein sequence ID" value="ELA09683.1"/>
    <property type="molecule type" value="Genomic_DNA"/>
</dbReference>
<dbReference type="InterPro" id="IPR029500">
    <property type="entry name" value="QueF"/>
</dbReference>
<dbReference type="InterPro" id="IPR050084">
    <property type="entry name" value="NADPH_dep_7-cyano-7-deazaG_red"/>
</dbReference>
<evidence type="ECO:0000256" key="2">
    <source>
        <dbReference type="ARBA" id="ARBA00022785"/>
    </source>
</evidence>
<dbReference type="InterPro" id="IPR016428">
    <property type="entry name" value="QueF_type2"/>
</dbReference>
<dbReference type="AlphaFoldDB" id="L2FB69"/>
<sequence>MTTNQHHSIKQKHGILGQIIEYPKTYSPQILHPIPRRFGRENLALPDEKLSQGFDYWHIFELSWLKPNGVSSVATARMTIPATSEFIVESKSLKLYLNSLNFIQFDNVAQVKQTLQHDLSECLKTEVGFEIFALHDEALTIDQVQGDCLDNLAIDKVVLTDNVDNSLLSFAKTVDNKPKQQRFYSHLLRSNCPVTNQPDWGTVEILLESLPIDKLALLKYLLSYRQHNGFHEQCVEQIFSDLMQKFYPVSLMVRAWYTRRGGIDINPVRASDVSLLPNKSRLIRQ</sequence>
<dbReference type="eggNOG" id="COG2904">
    <property type="taxonomic scope" value="Bacteria"/>
</dbReference>
<protein>
    <submittedName>
        <fullName evidence="6">7-cyano-7-deazaguanine reductase</fullName>
    </submittedName>
</protein>
<organism evidence="6 7">
    <name type="scientific">Moraxella macacae 0408225</name>
    <dbReference type="NCBI Taxonomy" id="1230338"/>
    <lineage>
        <taxon>Bacteria</taxon>
        <taxon>Pseudomonadati</taxon>
        <taxon>Pseudomonadota</taxon>
        <taxon>Gammaproteobacteria</taxon>
        <taxon>Moraxellales</taxon>
        <taxon>Moraxellaceae</taxon>
        <taxon>Moraxella</taxon>
    </lineage>
</organism>
<dbReference type="Pfam" id="PF14819">
    <property type="entry name" value="QueF_N"/>
    <property type="match status" value="1"/>
</dbReference>
<feature type="domain" description="NADPH-dependent 7-cyano-7-deazaguanine reductase N-terminal" evidence="5">
    <location>
        <begin position="22"/>
        <end position="129"/>
    </location>
</feature>
<keyword evidence="1" id="KW-0963">Cytoplasm</keyword>
<dbReference type="PATRIC" id="fig|1230338.3.peg.1026"/>
<dbReference type="Pfam" id="PF14489">
    <property type="entry name" value="QueF"/>
    <property type="match status" value="1"/>
</dbReference>
<keyword evidence="4" id="KW-0560">Oxidoreductase</keyword>
<evidence type="ECO:0000259" key="5">
    <source>
        <dbReference type="Pfam" id="PF14819"/>
    </source>
</evidence>
<evidence type="ECO:0000313" key="6">
    <source>
        <dbReference type="EMBL" id="ELA09683.1"/>
    </source>
</evidence>
<dbReference type="PIRSF" id="PIRSF004750">
    <property type="entry name" value="Nitrile_oxidored_YqcD_prd"/>
    <property type="match status" value="1"/>
</dbReference>
<gene>
    <name evidence="6" type="primary">queF</name>
    <name evidence="6" type="ORF">MOMA_04735</name>
</gene>
<dbReference type="RefSeq" id="WP_009767501.1">
    <property type="nucleotide sequence ID" value="NZ_ANIN01000001.1"/>
</dbReference>
<dbReference type="Gene3D" id="3.30.1130.10">
    <property type="match status" value="2"/>
</dbReference>
<dbReference type="Proteomes" id="UP000023795">
    <property type="component" value="Unassembled WGS sequence"/>
</dbReference>
<dbReference type="InterPro" id="IPR043133">
    <property type="entry name" value="GTP-CH-I_C/QueF"/>
</dbReference>
<evidence type="ECO:0000256" key="1">
    <source>
        <dbReference type="ARBA" id="ARBA00022490"/>
    </source>
</evidence>
<accession>L2FB69</accession>
<dbReference type="GO" id="GO:0008616">
    <property type="term" value="P:tRNA queuosine(34) biosynthetic process"/>
    <property type="evidence" value="ECO:0007669"/>
    <property type="project" value="UniProtKB-KW"/>
</dbReference>